<keyword evidence="1" id="KW-0732">Signal</keyword>
<keyword evidence="3" id="KW-1185">Reference proteome</keyword>
<dbReference type="AlphaFoldDB" id="A0A1H1JME4"/>
<accession>A0A1H1JME4</accession>
<feature type="signal peptide" evidence="1">
    <location>
        <begin position="1"/>
        <end position="23"/>
    </location>
</feature>
<evidence type="ECO:0000313" key="2">
    <source>
        <dbReference type="EMBL" id="SDR51178.1"/>
    </source>
</evidence>
<reference evidence="3" key="1">
    <citation type="submission" date="2016-10" db="EMBL/GenBank/DDBJ databases">
        <authorList>
            <person name="Varghese N."/>
        </authorList>
    </citation>
    <scope>NUCLEOTIDE SEQUENCE [LARGE SCALE GENOMIC DNA]</scope>
    <source>
        <strain evidence="3">GAS106B</strain>
    </source>
</reference>
<protein>
    <recommendedName>
        <fullName evidence="4">DUF1311 domain-containing protein</fullName>
    </recommendedName>
</protein>
<sequence length="136" mass="14852">MPLTKKWIVAFFAFASTYGAASAQSNADCLKHLGGGYGDTLCYGQLSSDLVKKNKEIYTTLRAGIPKGNPHATLLHAYMVAQDKALKFCELQRDAGAGWGKSPDGSMYPALYAGCVYQVRKSQNSFLSDLLKMSQW</sequence>
<feature type="chain" id="PRO_5010370768" description="DUF1311 domain-containing protein" evidence="1">
    <location>
        <begin position="24"/>
        <end position="136"/>
    </location>
</feature>
<dbReference type="RefSeq" id="WP_074772195.1">
    <property type="nucleotide sequence ID" value="NZ_FNKP01000003.1"/>
</dbReference>
<gene>
    <name evidence="2" type="ORF">SAMN05443245_6854</name>
</gene>
<proteinExistence type="predicted"/>
<dbReference type="EMBL" id="FNKP01000003">
    <property type="protein sequence ID" value="SDR51178.1"/>
    <property type="molecule type" value="Genomic_DNA"/>
</dbReference>
<evidence type="ECO:0000256" key="1">
    <source>
        <dbReference type="SAM" id="SignalP"/>
    </source>
</evidence>
<evidence type="ECO:0000313" key="3">
    <source>
        <dbReference type="Proteomes" id="UP000183487"/>
    </source>
</evidence>
<organism evidence="2 3">
    <name type="scientific">Paraburkholderia fungorum</name>
    <dbReference type="NCBI Taxonomy" id="134537"/>
    <lineage>
        <taxon>Bacteria</taxon>
        <taxon>Pseudomonadati</taxon>
        <taxon>Pseudomonadota</taxon>
        <taxon>Betaproteobacteria</taxon>
        <taxon>Burkholderiales</taxon>
        <taxon>Burkholderiaceae</taxon>
        <taxon>Paraburkholderia</taxon>
    </lineage>
</organism>
<name>A0A1H1JME4_9BURK</name>
<dbReference type="Proteomes" id="UP000183487">
    <property type="component" value="Unassembled WGS sequence"/>
</dbReference>
<evidence type="ECO:0008006" key="4">
    <source>
        <dbReference type="Google" id="ProtNLM"/>
    </source>
</evidence>